<dbReference type="Proteomes" id="UP001596405">
    <property type="component" value="Unassembled WGS sequence"/>
</dbReference>
<proteinExistence type="predicted"/>
<evidence type="ECO:0000313" key="2">
    <source>
        <dbReference type="Proteomes" id="UP001596405"/>
    </source>
</evidence>
<organism evidence="1 2">
    <name type="scientific">Rufibacter roseus</name>
    <dbReference type="NCBI Taxonomy" id="1567108"/>
    <lineage>
        <taxon>Bacteria</taxon>
        <taxon>Pseudomonadati</taxon>
        <taxon>Bacteroidota</taxon>
        <taxon>Cytophagia</taxon>
        <taxon>Cytophagales</taxon>
        <taxon>Hymenobacteraceae</taxon>
        <taxon>Rufibacter</taxon>
    </lineage>
</organism>
<dbReference type="EMBL" id="JBHSYQ010000003">
    <property type="protein sequence ID" value="MFC6996642.1"/>
    <property type="molecule type" value="Genomic_DNA"/>
</dbReference>
<keyword evidence="2" id="KW-1185">Reference proteome</keyword>
<comment type="caution">
    <text evidence="1">The sequence shown here is derived from an EMBL/GenBank/DDBJ whole genome shotgun (WGS) entry which is preliminary data.</text>
</comment>
<name>A0ABW2DJ51_9BACT</name>
<evidence type="ECO:0000313" key="1">
    <source>
        <dbReference type="EMBL" id="MFC6996642.1"/>
    </source>
</evidence>
<reference evidence="2" key="1">
    <citation type="journal article" date="2019" name="Int. J. Syst. Evol. Microbiol.">
        <title>The Global Catalogue of Microorganisms (GCM) 10K type strain sequencing project: providing services to taxonomists for standard genome sequencing and annotation.</title>
        <authorList>
            <consortium name="The Broad Institute Genomics Platform"/>
            <consortium name="The Broad Institute Genome Sequencing Center for Infectious Disease"/>
            <person name="Wu L."/>
            <person name="Ma J."/>
        </authorList>
    </citation>
    <scope>NUCLEOTIDE SEQUENCE [LARGE SCALE GENOMIC DNA]</scope>
    <source>
        <strain evidence="2">CGMCC 4.7393</strain>
    </source>
</reference>
<gene>
    <name evidence="1" type="ORF">ACFQHR_03345</name>
</gene>
<accession>A0ABW2DJ51</accession>
<protein>
    <recommendedName>
        <fullName evidence="3">STAS/SEC14 domain-containing protein</fullName>
    </recommendedName>
</protein>
<sequence>MILYDNGIIKLDYNPATDILEVAYPDLVGYMLPEIKNSIDTLVDFLISYDVKRMLLDSSRTTIAVSQEESREITVYLVAGLTKTRMQKLARLQSESVAVENTASNNVSHIKQQGLLPFPLENFNNKAEAVEWLIG</sequence>
<dbReference type="RefSeq" id="WP_153042216.1">
    <property type="nucleotide sequence ID" value="NZ_JBHSYQ010000003.1"/>
</dbReference>
<evidence type="ECO:0008006" key="3">
    <source>
        <dbReference type="Google" id="ProtNLM"/>
    </source>
</evidence>